<reference evidence="1" key="1">
    <citation type="journal article" date="2022" name="Int. J. Mol. Sci.">
        <title>Draft Genome of Tanacetum Coccineum: Genomic Comparison of Closely Related Tanacetum-Family Plants.</title>
        <authorList>
            <person name="Yamashiro T."/>
            <person name="Shiraishi A."/>
            <person name="Nakayama K."/>
            <person name="Satake H."/>
        </authorList>
    </citation>
    <scope>NUCLEOTIDE SEQUENCE</scope>
</reference>
<comment type="caution">
    <text evidence="1">The sequence shown here is derived from an EMBL/GenBank/DDBJ whole genome shotgun (WGS) entry which is preliminary data.</text>
</comment>
<accession>A0ABQ5C8N4</accession>
<organism evidence="1 2">
    <name type="scientific">Tanacetum coccineum</name>
    <dbReference type="NCBI Taxonomy" id="301880"/>
    <lineage>
        <taxon>Eukaryota</taxon>
        <taxon>Viridiplantae</taxon>
        <taxon>Streptophyta</taxon>
        <taxon>Embryophyta</taxon>
        <taxon>Tracheophyta</taxon>
        <taxon>Spermatophyta</taxon>
        <taxon>Magnoliopsida</taxon>
        <taxon>eudicotyledons</taxon>
        <taxon>Gunneridae</taxon>
        <taxon>Pentapetalae</taxon>
        <taxon>asterids</taxon>
        <taxon>campanulids</taxon>
        <taxon>Asterales</taxon>
        <taxon>Asteraceae</taxon>
        <taxon>Asteroideae</taxon>
        <taxon>Anthemideae</taxon>
        <taxon>Anthemidinae</taxon>
        <taxon>Tanacetum</taxon>
    </lineage>
</organism>
<sequence length="106" mass="12561">MPSSSSSTYSNVLGIGPTECKCLLPPMQLTSWTKENPARRFVVCPNRYLENEWYRSHLYEMYRLLNPSQKRELATEIRSQEEVVLLQLEMQNLRDDLRKSQKKAYF</sequence>
<evidence type="ECO:0000313" key="2">
    <source>
        <dbReference type="Proteomes" id="UP001151760"/>
    </source>
</evidence>
<name>A0ABQ5C8N4_9ASTR</name>
<protein>
    <submittedName>
        <fullName evidence="1">Uncharacterized protein</fullName>
    </submittedName>
</protein>
<dbReference type="EMBL" id="BQNB010013973">
    <property type="protein sequence ID" value="GJT22502.1"/>
    <property type="molecule type" value="Genomic_DNA"/>
</dbReference>
<dbReference type="Proteomes" id="UP001151760">
    <property type="component" value="Unassembled WGS sequence"/>
</dbReference>
<reference evidence="1" key="2">
    <citation type="submission" date="2022-01" db="EMBL/GenBank/DDBJ databases">
        <authorList>
            <person name="Yamashiro T."/>
            <person name="Shiraishi A."/>
            <person name="Satake H."/>
            <person name="Nakayama K."/>
        </authorList>
    </citation>
    <scope>NUCLEOTIDE SEQUENCE</scope>
</reference>
<gene>
    <name evidence="1" type="ORF">Tco_0892439</name>
</gene>
<keyword evidence="2" id="KW-1185">Reference proteome</keyword>
<evidence type="ECO:0000313" key="1">
    <source>
        <dbReference type="EMBL" id="GJT22502.1"/>
    </source>
</evidence>
<proteinExistence type="predicted"/>